<evidence type="ECO:0000256" key="3">
    <source>
        <dbReference type="ARBA" id="ARBA00009479"/>
    </source>
</evidence>
<dbReference type="Gene3D" id="2.30.30.30">
    <property type="match status" value="1"/>
</dbReference>
<name>A0AA45C824_9BACT</name>
<dbReference type="PANTHER" id="PTHR30053:SF12">
    <property type="entry name" value="ELONGATION FACTOR P (EF-P) FAMILY PROTEIN"/>
    <property type="match status" value="1"/>
</dbReference>
<accession>A0AA45C824</accession>
<dbReference type="EMBL" id="QGGI01000003">
    <property type="protein sequence ID" value="PWJ95846.1"/>
    <property type="molecule type" value="Genomic_DNA"/>
</dbReference>
<dbReference type="InterPro" id="IPR012340">
    <property type="entry name" value="NA-bd_OB-fold"/>
</dbReference>
<keyword evidence="4 7" id="KW-0963">Cytoplasm</keyword>
<comment type="caution">
    <text evidence="12">The sequence shown here is derived from an EMBL/GenBank/DDBJ whole genome shotgun (WGS) entry which is preliminary data.</text>
</comment>
<dbReference type="InterPro" id="IPR015365">
    <property type="entry name" value="Elong-fact-P_C"/>
</dbReference>
<dbReference type="PIRSF" id="PIRSF005901">
    <property type="entry name" value="EF-P"/>
    <property type="match status" value="1"/>
</dbReference>
<evidence type="ECO:0000256" key="1">
    <source>
        <dbReference type="ARBA" id="ARBA00004496"/>
    </source>
</evidence>
<dbReference type="FunFam" id="2.40.50.140:FF:000009">
    <property type="entry name" value="Elongation factor P"/>
    <property type="match status" value="1"/>
</dbReference>
<dbReference type="InterPro" id="IPR013852">
    <property type="entry name" value="Transl_elong_P/YeiP_CS"/>
</dbReference>
<dbReference type="AlphaFoldDB" id="A0AA45C824"/>
<dbReference type="Proteomes" id="UP000245921">
    <property type="component" value="Unassembled WGS sequence"/>
</dbReference>
<dbReference type="Gene3D" id="2.40.50.140">
    <property type="entry name" value="Nucleic acid-binding proteins"/>
    <property type="match status" value="2"/>
</dbReference>
<dbReference type="InterPro" id="IPR001059">
    <property type="entry name" value="Transl_elong_P/YeiP_cen"/>
</dbReference>
<evidence type="ECO:0000313" key="13">
    <source>
        <dbReference type="Proteomes" id="UP000245921"/>
    </source>
</evidence>
<dbReference type="NCBIfam" id="TIGR00038">
    <property type="entry name" value="efp"/>
    <property type="match status" value="1"/>
</dbReference>
<dbReference type="Pfam" id="PF09285">
    <property type="entry name" value="Elong-fact-P_C"/>
    <property type="match status" value="1"/>
</dbReference>
<evidence type="ECO:0000256" key="6">
    <source>
        <dbReference type="ARBA" id="ARBA00022917"/>
    </source>
</evidence>
<feature type="domain" description="Translation elongation factor P/YeiP central" evidence="11">
    <location>
        <begin position="67"/>
        <end position="121"/>
    </location>
</feature>
<dbReference type="InterPro" id="IPR020599">
    <property type="entry name" value="Transl_elong_fac_P/YeiP"/>
</dbReference>
<evidence type="ECO:0000256" key="8">
    <source>
        <dbReference type="NCBIfam" id="TIGR00038"/>
    </source>
</evidence>
<dbReference type="CDD" id="cd05794">
    <property type="entry name" value="S1_EF-P_repeat_2"/>
    <property type="match status" value="1"/>
</dbReference>
<evidence type="ECO:0000256" key="5">
    <source>
        <dbReference type="ARBA" id="ARBA00022768"/>
    </source>
</evidence>
<organism evidence="12 13">
    <name type="scientific">Oceanotoga teriensis</name>
    <dbReference type="NCBI Taxonomy" id="515440"/>
    <lineage>
        <taxon>Bacteria</taxon>
        <taxon>Thermotogati</taxon>
        <taxon>Thermotogota</taxon>
        <taxon>Thermotogae</taxon>
        <taxon>Petrotogales</taxon>
        <taxon>Petrotogaceae</taxon>
        <taxon>Oceanotoga</taxon>
    </lineage>
</organism>
<dbReference type="SUPFAM" id="SSF50249">
    <property type="entry name" value="Nucleic acid-binding proteins"/>
    <property type="match status" value="2"/>
</dbReference>
<dbReference type="GO" id="GO:0005829">
    <property type="term" value="C:cytosol"/>
    <property type="evidence" value="ECO:0007669"/>
    <property type="project" value="UniProtKB-ARBA"/>
</dbReference>
<dbReference type="PANTHER" id="PTHR30053">
    <property type="entry name" value="ELONGATION FACTOR P"/>
    <property type="match status" value="1"/>
</dbReference>
<dbReference type="Pfam" id="PF08207">
    <property type="entry name" value="EFP_N"/>
    <property type="match status" value="1"/>
</dbReference>
<dbReference type="InterPro" id="IPR011768">
    <property type="entry name" value="Transl_elongation_fac_P"/>
</dbReference>
<dbReference type="GO" id="GO:0043043">
    <property type="term" value="P:peptide biosynthetic process"/>
    <property type="evidence" value="ECO:0007669"/>
    <property type="project" value="InterPro"/>
</dbReference>
<dbReference type="FunFam" id="2.40.50.140:FF:000004">
    <property type="entry name" value="Elongation factor P"/>
    <property type="match status" value="1"/>
</dbReference>
<dbReference type="Pfam" id="PF01132">
    <property type="entry name" value="EFP"/>
    <property type="match status" value="1"/>
</dbReference>
<protein>
    <recommendedName>
        <fullName evidence="7 8">Elongation factor P</fullName>
        <shortName evidence="7">EF-P</shortName>
    </recommendedName>
</protein>
<sequence>MIFASELKPGYVIKYNGQLHTIQKYKYNWSGRNEATVTLKMKNIENGSTVDTSMKGGEKLEDVVLDQREMNYIYKNGDYYALMDNETYEQIEVHIDDLGDIVNFLAEEGTVFVSFYEERPVSFSLPKNVTLIVEYTEPGEKGDSTGNPLKPAKLNTGAEVNVPLFVNIGDKIVIDTSNGEYLSRA</sequence>
<feature type="domain" description="Elongation factor P C-terminal" evidence="10">
    <location>
        <begin position="129"/>
        <end position="184"/>
    </location>
</feature>
<keyword evidence="5 7" id="KW-0251">Elongation factor</keyword>
<dbReference type="HAMAP" id="MF_00141">
    <property type="entry name" value="EF_P"/>
    <property type="match status" value="1"/>
</dbReference>
<dbReference type="SMART" id="SM00841">
    <property type="entry name" value="Elong-fact-P_C"/>
    <property type="match status" value="1"/>
</dbReference>
<evidence type="ECO:0000259" key="10">
    <source>
        <dbReference type="SMART" id="SM00841"/>
    </source>
</evidence>
<keyword evidence="6 7" id="KW-0648">Protein biosynthesis</keyword>
<comment type="similarity">
    <text evidence="3 7 9">Belongs to the elongation factor P family.</text>
</comment>
<gene>
    <name evidence="7" type="primary">efp</name>
    <name evidence="12" type="ORF">C7380_10323</name>
</gene>
<evidence type="ECO:0000256" key="2">
    <source>
        <dbReference type="ARBA" id="ARBA00004815"/>
    </source>
</evidence>
<proteinExistence type="inferred from homology"/>
<evidence type="ECO:0000259" key="11">
    <source>
        <dbReference type="SMART" id="SM01185"/>
    </source>
</evidence>
<dbReference type="RefSeq" id="WP_109603966.1">
    <property type="nucleotide sequence ID" value="NZ_QGGI01000003.1"/>
</dbReference>
<keyword evidence="13" id="KW-1185">Reference proteome</keyword>
<dbReference type="SMART" id="SM01185">
    <property type="entry name" value="EFP"/>
    <property type="match status" value="1"/>
</dbReference>
<dbReference type="GO" id="GO:0003746">
    <property type="term" value="F:translation elongation factor activity"/>
    <property type="evidence" value="ECO:0007669"/>
    <property type="project" value="UniProtKB-UniRule"/>
</dbReference>
<dbReference type="InterPro" id="IPR008991">
    <property type="entry name" value="Translation_prot_SH3-like_sf"/>
</dbReference>
<comment type="subcellular location">
    <subcellularLocation>
        <location evidence="1 7">Cytoplasm</location>
    </subcellularLocation>
</comment>
<comment type="pathway">
    <text evidence="2 7">Protein biosynthesis; polypeptide chain elongation.</text>
</comment>
<dbReference type="NCBIfam" id="NF001810">
    <property type="entry name" value="PRK00529.1"/>
    <property type="match status" value="1"/>
</dbReference>
<dbReference type="InterPro" id="IPR013185">
    <property type="entry name" value="Transl_elong_KOW-like"/>
</dbReference>
<comment type="function">
    <text evidence="7">Involved in peptide bond synthesis. Stimulates efficient translation and peptide-bond synthesis on native or reconstituted 70S ribosomes in vitro. Probably functions indirectly by altering the affinity of the ribosome for aminoacyl-tRNA, thus increasing their reactivity as acceptors for peptidyl transferase.</text>
</comment>
<dbReference type="InterPro" id="IPR014722">
    <property type="entry name" value="Rib_uL2_dom2"/>
</dbReference>
<reference evidence="12 13" key="1">
    <citation type="submission" date="2018-05" db="EMBL/GenBank/DDBJ databases">
        <title>Genomic Encyclopedia of Type Strains, Phase IV (KMG-IV): sequencing the most valuable type-strain genomes for metagenomic binning, comparative biology and taxonomic classification.</title>
        <authorList>
            <person name="Goeker M."/>
        </authorList>
    </citation>
    <scope>NUCLEOTIDE SEQUENCE [LARGE SCALE GENOMIC DNA]</scope>
    <source>
        <strain evidence="12 13">DSM 24906</strain>
    </source>
</reference>
<dbReference type="PROSITE" id="PS01275">
    <property type="entry name" value="EFP"/>
    <property type="match status" value="1"/>
</dbReference>
<evidence type="ECO:0000256" key="9">
    <source>
        <dbReference type="RuleBase" id="RU004389"/>
    </source>
</evidence>
<dbReference type="CDD" id="cd04470">
    <property type="entry name" value="S1_EF-P_repeat_1"/>
    <property type="match status" value="1"/>
</dbReference>
<dbReference type="SUPFAM" id="SSF50104">
    <property type="entry name" value="Translation proteins SH3-like domain"/>
    <property type="match status" value="1"/>
</dbReference>
<evidence type="ECO:0000256" key="7">
    <source>
        <dbReference type="HAMAP-Rule" id="MF_00141"/>
    </source>
</evidence>
<evidence type="ECO:0000313" key="12">
    <source>
        <dbReference type="EMBL" id="PWJ95846.1"/>
    </source>
</evidence>
<evidence type="ECO:0000256" key="4">
    <source>
        <dbReference type="ARBA" id="ARBA00022490"/>
    </source>
</evidence>